<protein>
    <submittedName>
        <fullName evidence="3">LPPG:FO 2-phospho-L-lactate transferase</fullName>
    </submittedName>
</protein>
<accession>A0A4R2GLG9</accession>
<keyword evidence="1 3" id="KW-0808">Transferase</keyword>
<dbReference type="EMBL" id="SLWL01000017">
    <property type="protein sequence ID" value="TCO09489.1"/>
    <property type="molecule type" value="Genomic_DNA"/>
</dbReference>
<dbReference type="InterPro" id="IPR038136">
    <property type="entry name" value="CofD-like_dom_sf"/>
</dbReference>
<dbReference type="InterPro" id="IPR010115">
    <property type="entry name" value="FbiA/CofD"/>
</dbReference>
<dbReference type="RefSeq" id="WP_132010171.1">
    <property type="nucleotide sequence ID" value="NZ_JBHUNN010000002.1"/>
</dbReference>
<keyword evidence="2" id="KW-0460">Magnesium</keyword>
<organism evidence="3 4">
    <name type="scientific">Camelimonas lactis</name>
    <dbReference type="NCBI Taxonomy" id="659006"/>
    <lineage>
        <taxon>Bacteria</taxon>
        <taxon>Pseudomonadati</taxon>
        <taxon>Pseudomonadota</taxon>
        <taxon>Alphaproteobacteria</taxon>
        <taxon>Hyphomicrobiales</taxon>
        <taxon>Chelatococcaceae</taxon>
        <taxon>Camelimonas</taxon>
    </lineage>
</organism>
<gene>
    <name evidence="3" type="ORF">EV666_11712</name>
</gene>
<name>A0A4R2GLG9_9HYPH</name>
<evidence type="ECO:0000313" key="3">
    <source>
        <dbReference type="EMBL" id="TCO09489.1"/>
    </source>
</evidence>
<dbReference type="GO" id="GO:0043743">
    <property type="term" value="F:LPPG:FO 2-phospho-L-lactate transferase activity"/>
    <property type="evidence" value="ECO:0007669"/>
    <property type="project" value="InterPro"/>
</dbReference>
<dbReference type="PANTHER" id="PTHR43007">
    <property type="entry name" value="2-PHOSPHO-L-LACTATE TRANSFERASE"/>
    <property type="match status" value="1"/>
</dbReference>
<dbReference type="Gene3D" id="3.40.50.10680">
    <property type="entry name" value="CofD-like domains"/>
    <property type="match status" value="1"/>
</dbReference>
<dbReference type="PANTHER" id="PTHR43007:SF1">
    <property type="entry name" value="2-PHOSPHO-L-LACTATE TRANSFERASE"/>
    <property type="match status" value="1"/>
</dbReference>
<evidence type="ECO:0000256" key="1">
    <source>
        <dbReference type="ARBA" id="ARBA00022679"/>
    </source>
</evidence>
<dbReference type="Pfam" id="PF01933">
    <property type="entry name" value="CofD"/>
    <property type="match status" value="1"/>
</dbReference>
<sequence>MKQHFIALCGGVGGSRLADGLARRLDPDELTLVVNTGDDFDHLGLRICPDLDTVLYMLAGLVSGERGWGREDESWNAHQTLQALGAPSWFQLGDRDIALHLYRNALLASGRNLSQAMARIAAGLGVRHAPAPVTDEATPTTIVTDDGDLSFQDYFVKHRADVHVRGVRYGGQAGTILSAGLEAALARPELAGIIIAPSNPFLSIGPMLATGRLRERIAARNVPVAVVSPYVNGAAVKGPVERLQRDLGLPPGDAGVLRHYGDLVDLFFTDSDRIAAPAGVRVVVGDTLMRDAADRANLASRILAALGAQA</sequence>
<keyword evidence="4" id="KW-1185">Reference proteome</keyword>
<dbReference type="Gene3D" id="1.10.8.240">
    <property type="entry name" value="CofD-like domain"/>
    <property type="match status" value="1"/>
</dbReference>
<dbReference type="Proteomes" id="UP000294881">
    <property type="component" value="Unassembled WGS sequence"/>
</dbReference>
<dbReference type="SUPFAM" id="SSF142338">
    <property type="entry name" value="CofD-like"/>
    <property type="match status" value="1"/>
</dbReference>
<dbReference type="AlphaFoldDB" id="A0A4R2GLG9"/>
<dbReference type="GO" id="GO:0000287">
    <property type="term" value="F:magnesium ion binding"/>
    <property type="evidence" value="ECO:0007669"/>
    <property type="project" value="InterPro"/>
</dbReference>
<dbReference type="InterPro" id="IPR002882">
    <property type="entry name" value="CofD"/>
</dbReference>
<dbReference type="HAMAP" id="MF_01257">
    <property type="entry name" value="CofD"/>
    <property type="match status" value="1"/>
</dbReference>
<proteinExistence type="inferred from homology"/>
<evidence type="ECO:0000313" key="4">
    <source>
        <dbReference type="Proteomes" id="UP000294881"/>
    </source>
</evidence>
<dbReference type="OrthoDB" id="7466225at2"/>
<comment type="caution">
    <text evidence="3">The sequence shown here is derived from an EMBL/GenBank/DDBJ whole genome shotgun (WGS) entry which is preliminary data.</text>
</comment>
<evidence type="ECO:0000256" key="2">
    <source>
        <dbReference type="ARBA" id="ARBA00022842"/>
    </source>
</evidence>
<reference evidence="3 4" key="1">
    <citation type="submission" date="2019-03" db="EMBL/GenBank/DDBJ databases">
        <title>Genomic Encyclopedia of Type Strains, Phase IV (KMG-IV): sequencing the most valuable type-strain genomes for metagenomic binning, comparative biology and taxonomic classification.</title>
        <authorList>
            <person name="Goeker M."/>
        </authorList>
    </citation>
    <scope>NUCLEOTIDE SEQUENCE [LARGE SCALE GENOMIC DNA]</scope>
    <source>
        <strain evidence="3 4">DSM 22958</strain>
    </source>
</reference>